<sequence>MIKYAEKADQALELPVFDKVRYDHWGLDEIQPGQGQSDQTYYAQGEEVGLEVVGQSATYLYLTNEMKKAGVLVMPIKDAKLRYPEMVDLVQGKVATADQDRLTAANELDHTTGIFVYIPSKIKVEPKIHLYLNHLVEAGDLSARVLVYMGANSSAEVLLETHTVGETASKATIVVEVMAESQSKLTFANFDDLSARTNAFINRQAVVKNQAKVDWINAAFSDGNIVSQVSSRLIGEGAASAVKVAAFTNQKQVQGFNTEVQNIGRHTIGHIYQRGVILNSSSLVFNGRGTIIKGAKGSDAQQESRVLMLSERGRGEANPLLLIDESDVTAGHAASVGQVDEQQLYYLMSRGLPEHVARRLVVRGFVGEVLAKLPDVDLQNRVIAAIERKLAYENRSL</sequence>
<dbReference type="Proteomes" id="UP000253891">
    <property type="component" value="Unassembled WGS sequence"/>
</dbReference>
<feature type="domain" description="SUF system FeS cluster assembly SufBD core" evidence="2">
    <location>
        <begin position="142"/>
        <end position="365"/>
    </location>
</feature>
<dbReference type="EMBL" id="DF968000">
    <property type="protein sequence ID" value="GAO99594.1"/>
    <property type="molecule type" value="Genomic_DNA"/>
</dbReference>
<dbReference type="Pfam" id="PF01458">
    <property type="entry name" value="SUFBD_core"/>
    <property type="match status" value="1"/>
</dbReference>
<dbReference type="InterPro" id="IPR037284">
    <property type="entry name" value="SUF_FeS_clus_asmbl_SufBD_sf"/>
</dbReference>
<dbReference type="RefSeq" id="WP_061992998.1">
    <property type="nucleotide sequence ID" value="NZ_DF968000.1"/>
</dbReference>
<evidence type="ECO:0000259" key="2">
    <source>
        <dbReference type="Pfam" id="PF01458"/>
    </source>
</evidence>
<dbReference type="GO" id="GO:0016226">
    <property type="term" value="P:iron-sulfur cluster assembly"/>
    <property type="evidence" value="ECO:0007669"/>
    <property type="project" value="InterPro"/>
</dbReference>
<dbReference type="SUPFAM" id="SSF101960">
    <property type="entry name" value="Stabilizer of iron transporter SufD"/>
    <property type="match status" value="1"/>
</dbReference>
<dbReference type="PANTHER" id="PTHR43575:SF1">
    <property type="entry name" value="PROTEIN ABCI7, CHLOROPLASTIC"/>
    <property type="match status" value="1"/>
</dbReference>
<dbReference type="InterPro" id="IPR000825">
    <property type="entry name" value="SUF_FeS_clus_asmbl_SufBD_core"/>
</dbReference>
<reference evidence="4 5" key="1">
    <citation type="journal article" date="2015" name="BMC Genomics">
        <title>Comparative genomics of Fructobacillus spp. and Leuconostoc spp. reveals niche-specific evolution of Fructobacillus spp.</title>
        <authorList>
            <person name="Endo A."/>
            <person name="Tanizawa Y."/>
            <person name="Tanaka N."/>
            <person name="Maeno S."/>
            <person name="Kumar H."/>
            <person name="Shiwa Y."/>
            <person name="Okada S."/>
            <person name="Yoshikawa H."/>
            <person name="Dicks L."/>
            <person name="Nakagawa J."/>
            <person name="Arita M."/>
        </authorList>
    </citation>
    <scope>NUCLEOTIDE SEQUENCE [LARGE SCALE GENOMIC DNA]</scope>
    <source>
        <strain evidence="4 5">JCM 12225</strain>
    </source>
</reference>
<keyword evidence="5" id="KW-1185">Reference proteome</keyword>
<gene>
    <name evidence="4" type="primary">SufD</name>
    <name evidence="4" type="ORF">FFIC_230790</name>
</gene>
<dbReference type="PANTHER" id="PTHR43575">
    <property type="entry name" value="PROTEIN ABCI7, CHLOROPLASTIC"/>
    <property type="match status" value="1"/>
</dbReference>
<evidence type="ECO:0000313" key="5">
    <source>
        <dbReference type="Proteomes" id="UP000253891"/>
    </source>
</evidence>
<evidence type="ECO:0000259" key="3">
    <source>
        <dbReference type="Pfam" id="PF19295"/>
    </source>
</evidence>
<proteinExistence type="inferred from homology"/>
<dbReference type="Pfam" id="PF19295">
    <property type="entry name" value="SufBD_N"/>
    <property type="match status" value="1"/>
</dbReference>
<dbReference type="STRING" id="157463.GCA_001047075_00514"/>
<comment type="similarity">
    <text evidence="1">Belongs to the iron-sulfur cluster assembly SufBD family.</text>
</comment>
<dbReference type="NCBIfam" id="TIGR01981">
    <property type="entry name" value="sufD"/>
    <property type="match status" value="1"/>
</dbReference>
<dbReference type="AlphaFoldDB" id="A0A0K8MIA5"/>
<dbReference type="InterPro" id="IPR055346">
    <property type="entry name" value="Fe-S_cluster_assembly_SufBD"/>
</dbReference>
<evidence type="ECO:0000313" key="4">
    <source>
        <dbReference type="EMBL" id="GAO99594.1"/>
    </source>
</evidence>
<accession>A0A0K8MIA5</accession>
<dbReference type="InterPro" id="IPR011542">
    <property type="entry name" value="SUF_FeS_clus_asmbl_SufD"/>
</dbReference>
<organism evidence="4 5">
    <name type="scientific">Fructobacillus ficulneus</name>
    <dbReference type="NCBI Taxonomy" id="157463"/>
    <lineage>
        <taxon>Bacteria</taxon>
        <taxon>Bacillati</taxon>
        <taxon>Bacillota</taxon>
        <taxon>Bacilli</taxon>
        <taxon>Lactobacillales</taxon>
        <taxon>Lactobacillaceae</taxon>
        <taxon>Fructobacillus</taxon>
    </lineage>
</organism>
<dbReference type="OrthoDB" id="9803529at2"/>
<evidence type="ECO:0000256" key="1">
    <source>
        <dbReference type="ARBA" id="ARBA00043967"/>
    </source>
</evidence>
<name>A0A0K8MIA5_9LACO</name>
<feature type="domain" description="SUF system FeS cluster assembly SufBD N-terminal" evidence="3">
    <location>
        <begin position="68"/>
        <end position="129"/>
    </location>
</feature>
<protein>
    <submittedName>
        <fullName evidence="4">Iron-sulfur cluster assembly protein SufD</fullName>
    </submittedName>
</protein>
<dbReference type="InterPro" id="IPR045595">
    <property type="entry name" value="SufBD_N"/>
</dbReference>